<dbReference type="EMBL" id="LHUG01000001">
    <property type="protein sequence ID" value="PAB02207.1"/>
    <property type="molecule type" value="Genomic_DNA"/>
</dbReference>
<evidence type="ECO:0000313" key="1">
    <source>
        <dbReference type="EMBL" id="PAB02207.1"/>
    </source>
</evidence>
<dbReference type="Proteomes" id="UP000216797">
    <property type="component" value="Unassembled WGS sequence"/>
</dbReference>
<comment type="caution">
    <text evidence="1">The sequence shown here is derived from an EMBL/GenBank/DDBJ whole genome shotgun (WGS) entry which is preliminary data.</text>
</comment>
<organism evidence="1 2">
    <name type="scientific">Enterococcus canintestini</name>
    <dbReference type="NCBI Taxonomy" id="317010"/>
    <lineage>
        <taxon>Bacteria</taxon>
        <taxon>Bacillati</taxon>
        <taxon>Bacillota</taxon>
        <taxon>Bacilli</taxon>
        <taxon>Lactobacillales</taxon>
        <taxon>Enterococcaceae</taxon>
        <taxon>Enterococcus</taxon>
    </lineage>
</organism>
<keyword evidence="2" id="KW-1185">Reference proteome</keyword>
<accession>A0A267HVC9</accession>
<proteinExistence type="predicted"/>
<gene>
    <name evidence="1" type="ORF">AKL21_01420</name>
</gene>
<protein>
    <submittedName>
        <fullName evidence="1">Uncharacterized protein</fullName>
    </submittedName>
</protein>
<sequence length="61" mass="7236">MLFLGFYRMLKRRQISAYDNVCFDSFYGMLFLQGQFQGHLRSNDFISTNMSDEVLCKLLII</sequence>
<name>A0A267HVC9_9ENTE</name>
<dbReference type="AlphaFoldDB" id="A0A267HVC9"/>
<evidence type="ECO:0000313" key="2">
    <source>
        <dbReference type="Proteomes" id="UP000216797"/>
    </source>
</evidence>
<reference evidence="1 2" key="1">
    <citation type="submission" date="2015-08" db="EMBL/GenBank/DDBJ databases">
        <title>Enterococcus genome sequence.</title>
        <authorList>
            <person name="Acedo J.Z."/>
            <person name="Vederas J.C."/>
        </authorList>
    </citation>
    <scope>NUCLEOTIDE SEQUENCE [LARGE SCALE GENOMIC DNA]</scope>
    <source>
        <strain evidence="1 2">49</strain>
    </source>
</reference>